<reference evidence="5 6" key="1">
    <citation type="journal article" date="2011" name="Proc. Natl. Acad. Sci. U.S.A.">
        <title>Evolutionary erosion of yeast sex chromosomes by mating-type switching accidents.</title>
        <authorList>
            <person name="Gordon J.L."/>
            <person name="Armisen D."/>
            <person name="Proux-Wera E."/>
            <person name="Oheigeartaigh S.S."/>
            <person name="Byrne K.P."/>
            <person name="Wolfe K.H."/>
        </authorList>
    </citation>
    <scope>NUCLEOTIDE SEQUENCE [LARGE SCALE GENOMIC DNA]</scope>
    <source>
        <strain evidence="6">ATCC MYA-139 / BCRC 22969 / CBS 8797 / CCRC 22969 / KCTC 17520 / NBRC 10181 / NCYC 3082</strain>
    </source>
</reference>
<gene>
    <name evidence="5" type="primary">KNAG0F04010</name>
    <name evidence="5" type="ordered locus">KNAG_0F04010</name>
</gene>
<dbReference type="PANTHER" id="PTHR15704:SF7">
    <property type="entry name" value="SUPERKILLER COMPLEX PROTEIN 3"/>
    <property type="match status" value="1"/>
</dbReference>
<dbReference type="HOGENOM" id="CLU_001688_0_0_1"/>
<dbReference type="EMBL" id="HE978319">
    <property type="protein sequence ID" value="CCK71065.1"/>
    <property type="molecule type" value="Genomic_DNA"/>
</dbReference>
<reference evidence="6" key="2">
    <citation type="submission" date="2012-08" db="EMBL/GenBank/DDBJ databases">
        <title>Genome sequence of Kazachstania naganishii.</title>
        <authorList>
            <person name="Gordon J.L."/>
            <person name="Armisen D."/>
            <person name="Proux-Wera E."/>
            <person name="OhEigeartaigh S.S."/>
            <person name="Byrne K.P."/>
            <person name="Wolfe K.H."/>
        </authorList>
    </citation>
    <scope>NUCLEOTIDE SEQUENCE [LARGE SCALE GENOMIC DNA]</scope>
    <source>
        <strain evidence="6">ATCC MYA-139 / BCRC 22969 / CBS 8797 / CCRC 22969 / KCTC 17520 / NBRC 10181 / NCYC 3082</strain>
    </source>
</reference>
<proteinExistence type="predicted"/>
<dbReference type="Pfam" id="PF13181">
    <property type="entry name" value="TPR_8"/>
    <property type="match status" value="1"/>
</dbReference>
<dbReference type="InterPro" id="IPR040962">
    <property type="entry name" value="TPR_22"/>
</dbReference>
<dbReference type="InterPro" id="IPR011990">
    <property type="entry name" value="TPR-like_helical_dom_sf"/>
</dbReference>
<dbReference type="InterPro" id="IPR019734">
    <property type="entry name" value="TPR_rpt"/>
</dbReference>
<feature type="region of interest" description="Disordered" evidence="4">
    <location>
        <begin position="335"/>
        <end position="370"/>
    </location>
</feature>
<dbReference type="PROSITE" id="PS50005">
    <property type="entry name" value="TPR"/>
    <property type="match status" value="2"/>
</dbReference>
<dbReference type="STRING" id="1071383.J7R880"/>
<feature type="repeat" description="TPR" evidence="3">
    <location>
        <begin position="719"/>
        <end position="752"/>
    </location>
</feature>
<evidence type="ECO:0000256" key="4">
    <source>
        <dbReference type="SAM" id="MobiDB-lite"/>
    </source>
</evidence>
<dbReference type="GeneID" id="34526780"/>
<dbReference type="SMART" id="SM00028">
    <property type="entry name" value="TPR"/>
    <property type="match status" value="9"/>
</dbReference>
<dbReference type="Proteomes" id="UP000006310">
    <property type="component" value="Chromosome 6"/>
</dbReference>
<dbReference type="GO" id="GO:0070478">
    <property type="term" value="P:nuclear-transcribed mRNA catabolic process, 3'-5' exonucleolytic nonsense-mediated decay"/>
    <property type="evidence" value="ECO:0007669"/>
    <property type="project" value="EnsemblFungi"/>
</dbReference>
<keyword evidence="6" id="KW-1185">Reference proteome</keyword>
<dbReference type="OrthoDB" id="421075at2759"/>
<dbReference type="PROSITE" id="PS50293">
    <property type="entry name" value="TPR_REGION"/>
    <property type="match status" value="1"/>
</dbReference>
<keyword evidence="1" id="KW-0677">Repeat</keyword>
<evidence type="ECO:0000256" key="1">
    <source>
        <dbReference type="ARBA" id="ARBA00022737"/>
    </source>
</evidence>
<keyword evidence="2 3" id="KW-0802">TPR repeat</keyword>
<feature type="repeat" description="TPR" evidence="3">
    <location>
        <begin position="685"/>
        <end position="718"/>
    </location>
</feature>
<sequence>MSELRQLLKDAKLELSRGDYEEAIALSKAVLEIDKDNYFAFVFLGKAYSSIEGKGRESVESYTRATQIDAANLLAWKGFFLTLEEHSKRLFPGMLTCSKFFGLCVQYMKLLIEQEQSQVQLINFVKIVKSHYADDINFILPFLEYFLPGTEPFEILGRHLLLPKESLAQLIRLTSLRESQEISRVTTEHRLKLSTQDPLYQSKINSFAWEIYQNSKLDKYYNQLINVVNDDQERASLETQWLEYRLKLLKSMPAEKKQEFFPRVKDMVDGMVVVKHDSLMAWKLYFDWEDFVDLNSLDANLVWEFFQKFPKEPLAMILYLWLNSNLSCYDTSKLSENNKQNSSPAKEADKGQDQTEVEALQEEDDQQEEELGEMLNAQENETSDVFSEEAILVALMDNISKVKNSTLAYRIVSQYYILNKEYEMSLPYIKSGISLVSVNVRDLGANLINTKRELTIALATGYTYVDAPKNHKFALSLFDKILESDPENIQVKLGKAIISIESADWEDAGKLLTDVIAESPDNLEVQSQLAWCKAHLNAFDNAILMLQNVIKNIEGTDQRTMQFRCENMWREAKVHIMKHRFGDQGENMDLINTAFKILISIIKLDSETFAKSYSTLGDIYAYYYRDDVRAYKCYYKSFEMDFTDIRAAKYICEIYTAAGNWNAAAQICERLVKTEAIKMELRSTNWPYRVIGIAYLERQQESESVEWFHSALRVDPNDVESWVALGQAYFACGRVEASTKVFEKAIEIDPLHLYAQYFNSLSLAEMGCFEECIEILKNITQLNPEELAFQVSYSSILVSYAFDLYQQGFLMKGTASAIQAIELLRHISVDFRHSGQDIWLSLSKAIYLFILVESQIETLPLESILEIFGSVESSKITDVDSIDGILYDNILQDSSSDNIAIACKFLVLASKFALVTVDIESVSATVRSSIWCNIGLSELAAYMSLKEDGLRDAAIYSFKKCIKYQTNTFQAWVGLGIATMDVNFRVSQHCLIKAASFAPKDIRTWFNLAILGLKKNDIDFAHEVLTRTQSLSPESTDPWLGIGLIMEQIGKRTESHNVIAHAYSLSKGQSKNVQYFYANSVVQRRVGSGNDEGDIDAMEELNATALGLEQYFKKKPNHAQAIDLAIMILERLQNYKVADTFAAKLTGIFEQKFEESQDEDDIVNYAIIKAQLARIQLGLGEYNKAIESANLSDGIIGDSTAENCKSSQLSNAVCLGLANFFLGNFDETLTHFQNLLNRDKKSSSLVILLSKVLYELGTEDTKSVALQELTEYINEYGFDLTVTLAIAAITVVENVPENMKVILEELRLISLKDILQDKQRNVPHLIKLLSEKLNIDGDGLETKVVSQRMAYFFPNSGKSWEGIDANIQQRVISGGQNRVTAETLSMAQYSLGNLRSIQRSVFLCPWNRTALASLRECF</sequence>
<evidence type="ECO:0000313" key="5">
    <source>
        <dbReference type="EMBL" id="CCK71065.1"/>
    </source>
</evidence>
<evidence type="ECO:0008006" key="7">
    <source>
        <dbReference type="Google" id="ProtNLM"/>
    </source>
</evidence>
<dbReference type="Gene3D" id="1.25.40.10">
    <property type="entry name" value="Tetratricopeptide repeat domain"/>
    <property type="match status" value="4"/>
</dbReference>
<dbReference type="KEGG" id="kng:KNAG_0F04010"/>
<dbReference type="Pfam" id="PF18833">
    <property type="entry name" value="TPR_22"/>
    <property type="match status" value="1"/>
</dbReference>
<evidence type="ECO:0000256" key="3">
    <source>
        <dbReference type="PROSITE-ProRule" id="PRU00339"/>
    </source>
</evidence>
<evidence type="ECO:0000256" key="2">
    <source>
        <dbReference type="ARBA" id="ARBA00022803"/>
    </source>
</evidence>
<dbReference type="GO" id="GO:0070481">
    <property type="term" value="P:nuclear-transcribed mRNA catabolic process, non-stop decay"/>
    <property type="evidence" value="ECO:0007669"/>
    <property type="project" value="EnsemblFungi"/>
</dbReference>
<feature type="compositionally biased region" description="Acidic residues" evidence="4">
    <location>
        <begin position="355"/>
        <end position="370"/>
    </location>
</feature>
<accession>J7R880</accession>
<dbReference type="RefSeq" id="XP_022465311.1">
    <property type="nucleotide sequence ID" value="XM_022608857.1"/>
</dbReference>
<dbReference type="eggNOG" id="KOG1127">
    <property type="taxonomic scope" value="Eukaryota"/>
</dbReference>
<evidence type="ECO:0000313" key="6">
    <source>
        <dbReference type="Proteomes" id="UP000006310"/>
    </source>
</evidence>
<dbReference type="InterPro" id="IPR039226">
    <property type="entry name" value="Ski3/TTC37"/>
</dbReference>
<protein>
    <recommendedName>
        <fullName evidence="7">Superkiller protein 3</fullName>
    </recommendedName>
</protein>
<name>J7R880_HUIN7</name>
<dbReference type="GO" id="GO:0055087">
    <property type="term" value="C:Ski complex"/>
    <property type="evidence" value="ECO:0007669"/>
    <property type="project" value="EnsemblFungi"/>
</dbReference>
<organism evidence="5 6">
    <name type="scientific">Huiozyma naganishii (strain ATCC MYA-139 / BCRC 22969 / CBS 8797 / KCTC 17520 / NBRC 10181 / NCYC 3082 / Yp74L-3)</name>
    <name type="common">Yeast</name>
    <name type="synonym">Kazachstania naganishii</name>
    <dbReference type="NCBI Taxonomy" id="1071383"/>
    <lineage>
        <taxon>Eukaryota</taxon>
        <taxon>Fungi</taxon>
        <taxon>Dikarya</taxon>
        <taxon>Ascomycota</taxon>
        <taxon>Saccharomycotina</taxon>
        <taxon>Saccharomycetes</taxon>
        <taxon>Saccharomycetales</taxon>
        <taxon>Saccharomycetaceae</taxon>
        <taxon>Huiozyma</taxon>
    </lineage>
</organism>
<dbReference type="SUPFAM" id="SSF48452">
    <property type="entry name" value="TPR-like"/>
    <property type="match status" value="5"/>
</dbReference>
<dbReference type="OMA" id="CQWELDP"/>
<dbReference type="PANTHER" id="PTHR15704">
    <property type="entry name" value="SUPERKILLER 3 PROTEIN-RELATED"/>
    <property type="match status" value="1"/>
</dbReference>
<feature type="compositionally biased region" description="Polar residues" evidence="4">
    <location>
        <begin position="335"/>
        <end position="344"/>
    </location>
</feature>